<name>A0A1Z5SU76_HORWE</name>
<dbReference type="InterPro" id="IPR032675">
    <property type="entry name" value="LRR_dom_sf"/>
</dbReference>
<organism evidence="1 2">
    <name type="scientific">Hortaea werneckii EXF-2000</name>
    <dbReference type="NCBI Taxonomy" id="1157616"/>
    <lineage>
        <taxon>Eukaryota</taxon>
        <taxon>Fungi</taxon>
        <taxon>Dikarya</taxon>
        <taxon>Ascomycota</taxon>
        <taxon>Pezizomycotina</taxon>
        <taxon>Dothideomycetes</taxon>
        <taxon>Dothideomycetidae</taxon>
        <taxon>Mycosphaerellales</taxon>
        <taxon>Teratosphaeriaceae</taxon>
        <taxon>Hortaea</taxon>
    </lineage>
</organism>
<dbReference type="OrthoDB" id="3866088at2759"/>
<evidence type="ECO:0000313" key="2">
    <source>
        <dbReference type="Proteomes" id="UP000194280"/>
    </source>
</evidence>
<dbReference type="AlphaFoldDB" id="A0A1Z5SU76"/>
<comment type="caution">
    <text evidence="1">The sequence shown here is derived from an EMBL/GenBank/DDBJ whole genome shotgun (WGS) entry which is preliminary data.</text>
</comment>
<dbReference type="Proteomes" id="UP000194280">
    <property type="component" value="Unassembled WGS sequence"/>
</dbReference>
<dbReference type="VEuPathDB" id="FungiDB:BTJ68_11467"/>
<keyword evidence="2" id="KW-1185">Reference proteome</keyword>
<proteinExistence type="predicted"/>
<dbReference type="InParanoid" id="A0A1Z5SU76"/>
<accession>A0A1Z5SU76</accession>
<dbReference type="Gene3D" id="3.80.10.10">
    <property type="entry name" value="Ribonuclease Inhibitor"/>
    <property type="match status" value="1"/>
</dbReference>
<sequence>MQTLVAVPRDIKHYILQFITDPRDLYSLILTCKELREAAVPFYYNIVHVQGNVALSVLAAGLVPTNPGLQHVRHLVIKEPYRDESIECQQCPMQSGTDNALTLLANLLPYDRLLTFTCDCAVPLPSGIMATLYRRQPKLRTLRLDSFHLDPVIASLSQQRRANNATVYICTSEPDEALCWNQVLPTLSNLRNLEVIASADWFDGAYLLTAKESSEVLAKLFDWTSQESQYKLHLHTLQVQRFNLTDAAEILRDNIHFPGLQVLGIQRCADSVRLLEVLHETHELESLNLRTLIIIEAEQSPQSGVHNPALSRLLSTFNTLEHLVVSTKRNAAYWPDFKALAGHAASLRLVRLDCPRPRSPNLRIPGGSLRQLHKLEQIALPMPNINLEEADYGAKAHSFREMRSLLKYLRALPSLQTVQMLDIGLDDVDVEQNDRQILEGHILRQMRTLADYIFKAMSNLRALGLEQCVDLDRNPNDRRKIRTEKLYHRGKTFDAQGHEHTTAIEASLRKLKRIEPAVEVLDMEALGHGGLLRYGYDL</sequence>
<protein>
    <recommendedName>
        <fullName evidence="3">F-box domain-containing protein</fullName>
    </recommendedName>
</protein>
<dbReference type="STRING" id="1157616.A0A1Z5SU76"/>
<evidence type="ECO:0008006" key="3">
    <source>
        <dbReference type="Google" id="ProtNLM"/>
    </source>
</evidence>
<evidence type="ECO:0000313" key="1">
    <source>
        <dbReference type="EMBL" id="OTA24318.1"/>
    </source>
</evidence>
<reference evidence="1 2" key="1">
    <citation type="submission" date="2017-01" db="EMBL/GenBank/DDBJ databases">
        <title>The recent genome duplication of the halophilic yeast Hortaea werneckii: insights from long-read sequencing.</title>
        <authorList>
            <person name="Sinha S."/>
            <person name="Flibotte S."/>
            <person name="Neira M."/>
            <person name="Lenassi M."/>
            <person name="Gostincar C."/>
            <person name="Stajich J.E."/>
            <person name="Nislow C.E."/>
        </authorList>
    </citation>
    <scope>NUCLEOTIDE SEQUENCE [LARGE SCALE GENOMIC DNA]</scope>
    <source>
        <strain evidence="1 2">EXF-2000</strain>
    </source>
</reference>
<dbReference type="EMBL" id="MUNK01000249">
    <property type="protein sequence ID" value="OTA24318.1"/>
    <property type="molecule type" value="Genomic_DNA"/>
</dbReference>
<gene>
    <name evidence="1" type="ORF">BTJ68_11467</name>
</gene>
<dbReference type="SUPFAM" id="SSF52047">
    <property type="entry name" value="RNI-like"/>
    <property type="match status" value="1"/>
</dbReference>